<evidence type="ECO:0000256" key="4">
    <source>
        <dbReference type="ARBA" id="ARBA00022597"/>
    </source>
</evidence>
<evidence type="ECO:0000313" key="11">
    <source>
        <dbReference type="Proteomes" id="UP000287239"/>
    </source>
</evidence>
<feature type="transmembrane region" description="Helical" evidence="8">
    <location>
        <begin position="12"/>
        <end position="32"/>
    </location>
</feature>
<dbReference type="Pfam" id="PF13303">
    <property type="entry name" value="PTS_EIIC_2"/>
    <property type="match status" value="1"/>
</dbReference>
<dbReference type="GO" id="GO:0005886">
    <property type="term" value="C:plasma membrane"/>
    <property type="evidence" value="ECO:0007669"/>
    <property type="project" value="UniProtKB-SubCell"/>
</dbReference>
<organism evidence="10 11">
    <name type="scientific">Vagococcus salmoninarum</name>
    <dbReference type="NCBI Taxonomy" id="2739"/>
    <lineage>
        <taxon>Bacteria</taxon>
        <taxon>Bacillati</taxon>
        <taxon>Bacillota</taxon>
        <taxon>Bacilli</taxon>
        <taxon>Lactobacillales</taxon>
        <taxon>Enterococcaceae</taxon>
        <taxon>Vagococcus</taxon>
    </lineage>
</organism>
<dbReference type="EMBL" id="NGJU01000011">
    <property type="protein sequence ID" value="RST95206.1"/>
    <property type="molecule type" value="Genomic_DNA"/>
</dbReference>
<gene>
    <name evidence="10" type="ORF">CBF35_08455</name>
</gene>
<evidence type="ECO:0000256" key="7">
    <source>
        <dbReference type="ARBA" id="ARBA00023136"/>
    </source>
</evidence>
<keyword evidence="6 8" id="KW-1133">Transmembrane helix</keyword>
<dbReference type="InterPro" id="IPR003352">
    <property type="entry name" value="PTS_EIIC"/>
</dbReference>
<evidence type="ECO:0000256" key="1">
    <source>
        <dbReference type="ARBA" id="ARBA00004651"/>
    </source>
</evidence>
<comment type="subcellular location">
    <subcellularLocation>
        <location evidence="1">Cell membrane</location>
        <topology evidence="1">Multi-pass membrane protein</topology>
    </subcellularLocation>
</comment>
<evidence type="ECO:0000256" key="2">
    <source>
        <dbReference type="ARBA" id="ARBA00022448"/>
    </source>
</evidence>
<evidence type="ECO:0000256" key="5">
    <source>
        <dbReference type="ARBA" id="ARBA00022692"/>
    </source>
</evidence>
<evidence type="ECO:0000259" key="9">
    <source>
        <dbReference type="Pfam" id="PF13303"/>
    </source>
</evidence>
<feature type="transmembrane region" description="Helical" evidence="8">
    <location>
        <begin position="44"/>
        <end position="66"/>
    </location>
</feature>
<dbReference type="GO" id="GO:0008982">
    <property type="term" value="F:protein-N(PI)-phosphohistidine-sugar phosphotransferase activity"/>
    <property type="evidence" value="ECO:0007669"/>
    <property type="project" value="InterPro"/>
</dbReference>
<evidence type="ECO:0000313" key="10">
    <source>
        <dbReference type="EMBL" id="RST95206.1"/>
    </source>
</evidence>
<accession>A0A429ZNF8</accession>
<dbReference type="GeneID" id="98568399"/>
<feature type="transmembrane region" description="Helical" evidence="8">
    <location>
        <begin position="73"/>
        <end position="93"/>
    </location>
</feature>
<evidence type="ECO:0000256" key="3">
    <source>
        <dbReference type="ARBA" id="ARBA00022475"/>
    </source>
</evidence>
<keyword evidence="4" id="KW-0762">Sugar transport</keyword>
<comment type="caution">
    <text evidence="10">The sequence shown here is derived from an EMBL/GenBank/DDBJ whole genome shotgun (WGS) entry which is preliminary data.</text>
</comment>
<keyword evidence="3" id="KW-1003">Cell membrane</keyword>
<keyword evidence="11" id="KW-1185">Reference proteome</keyword>
<feature type="transmembrane region" description="Helical" evidence="8">
    <location>
        <begin position="171"/>
        <end position="200"/>
    </location>
</feature>
<feature type="transmembrane region" description="Helical" evidence="8">
    <location>
        <begin position="303"/>
        <end position="326"/>
    </location>
</feature>
<dbReference type="RefSeq" id="WP_126780070.1">
    <property type="nucleotide sequence ID" value="NZ_CAUQJP010000009.1"/>
</dbReference>
<dbReference type="AlphaFoldDB" id="A0A429ZNF8"/>
<evidence type="ECO:0000256" key="6">
    <source>
        <dbReference type="ARBA" id="ARBA00022989"/>
    </source>
</evidence>
<dbReference type="OrthoDB" id="396983at2"/>
<keyword evidence="7 8" id="KW-0472">Membrane</keyword>
<feature type="transmembrane region" description="Helical" evidence="8">
    <location>
        <begin position="99"/>
        <end position="118"/>
    </location>
</feature>
<dbReference type="Proteomes" id="UP000287239">
    <property type="component" value="Unassembled WGS sequence"/>
</dbReference>
<feature type="transmembrane region" description="Helical" evidence="8">
    <location>
        <begin position="130"/>
        <end position="151"/>
    </location>
</feature>
<keyword evidence="2" id="KW-0813">Transport</keyword>
<evidence type="ECO:0000256" key="8">
    <source>
        <dbReference type="SAM" id="Phobius"/>
    </source>
</evidence>
<dbReference type="GO" id="GO:0009401">
    <property type="term" value="P:phosphoenolpyruvate-dependent sugar phosphotransferase system"/>
    <property type="evidence" value="ECO:0007669"/>
    <property type="project" value="InterPro"/>
</dbReference>
<name>A0A429ZNF8_9ENTE</name>
<feature type="transmembrane region" description="Helical" evidence="8">
    <location>
        <begin position="277"/>
        <end position="296"/>
    </location>
</feature>
<proteinExistence type="predicted"/>
<feature type="domain" description="Phosphotransferase system EIIC" evidence="9">
    <location>
        <begin position="14"/>
        <end position="336"/>
    </location>
</feature>
<sequence>MNKFGAYFKENMFKVSSGIANAVFLTVGVGFLLATMGDMLNIEILVTIGNISRVLLCPALGAGIALMLGANSLTVFSAMVAATLGGGAISAVAEGGFTIIGGEPIGALLAGVIATWVGKKVTGKTVLDMLAVPVSSLLVGGIAGVYLAKIMTPLLTTISAFISSAVSGSPIIGSMVLAVVWGLLLMSPASSAALAVALALDPMSNGAMLIGTTAQYFAYSVVSAKENDLGGYLAQAICTPKVQLPNIIKNPRILIGPTLASAICAPIATVLFNFTTIPAMGGIGFCSFVAPLFIINNNGFGMLAVYLLCGAVLPIFITLGVNKFLIAKDKLVVGDMTLVVN</sequence>
<keyword evidence="5 8" id="KW-0812">Transmembrane</keyword>
<reference evidence="10 11" key="1">
    <citation type="submission" date="2017-05" db="EMBL/GenBank/DDBJ databases">
        <title>Vagococcus spp. assemblies.</title>
        <authorList>
            <person name="Gulvik C.A."/>
        </authorList>
    </citation>
    <scope>NUCLEOTIDE SEQUENCE [LARGE SCALE GENOMIC DNA]</scope>
    <source>
        <strain evidence="10 11">NCFB 2777</strain>
    </source>
</reference>
<protein>
    <recommendedName>
        <fullName evidence="9">Phosphotransferase system EIIC domain-containing protein</fullName>
    </recommendedName>
</protein>